<evidence type="ECO:0000256" key="1">
    <source>
        <dbReference type="SAM" id="Phobius"/>
    </source>
</evidence>
<feature type="transmembrane region" description="Helical" evidence="1">
    <location>
        <begin position="41"/>
        <end position="62"/>
    </location>
</feature>
<organism evidence="2 3">
    <name type="scientific">Tunturiibacter lichenicola</name>
    <dbReference type="NCBI Taxonomy" id="2051959"/>
    <lineage>
        <taxon>Bacteria</taxon>
        <taxon>Pseudomonadati</taxon>
        <taxon>Acidobacteriota</taxon>
        <taxon>Terriglobia</taxon>
        <taxon>Terriglobales</taxon>
        <taxon>Acidobacteriaceae</taxon>
        <taxon>Tunturiibacter</taxon>
    </lineage>
</organism>
<proteinExistence type="predicted"/>
<dbReference type="AlphaFoldDB" id="A0A7Y9NMC7"/>
<keyword evidence="1" id="KW-1133">Transmembrane helix</keyword>
<evidence type="ECO:0000313" key="3">
    <source>
        <dbReference type="Proteomes" id="UP000534186"/>
    </source>
</evidence>
<evidence type="ECO:0000313" key="2">
    <source>
        <dbReference type="EMBL" id="NYF52030.1"/>
    </source>
</evidence>
<comment type="caution">
    <text evidence="2">The sequence shown here is derived from an EMBL/GenBank/DDBJ whole genome shotgun (WGS) entry which is preliminary data.</text>
</comment>
<gene>
    <name evidence="2" type="ORF">HDF12_002395</name>
</gene>
<reference evidence="2 3" key="1">
    <citation type="submission" date="2020-07" db="EMBL/GenBank/DDBJ databases">
        <title>Genomic Encyclopedia of Type Strains, Phase IV (KMG-V): Genome sequencing to study the core and pangenomes of soil and plant-associated prokaryotes.</title>
        <authorList>
            <person name="Whitman W."/>
        </authorList>
    </citation>
    <scope>NUCLEOTIDE SEQUENCE [LARGE SCALE GENOMIC DNA]</scope>
    <source>
        <strain evidence="2 3">M8UP30</strain>
    </source>
</reference>
<keyword evidence="1" id="KW-0472">Membrane</keyword>
<name>A0A7Y9NMC7_9BACT</name>
<dbReference type="Proteomes" id="UP000534186">
    <property type="component" value="Unassembled WGS sequence"/>
</dbReference>
<sequence length="67" mass="7173">MSTRPIQTDTLESGRSEAQFLLFKGNRKQLDGAANTIDINMLAPLLVGVVAAILVVVLYAFLLGKLG</sequence>
<keyword evidence="1" id="KW-0812">Transmembrane</keyword>
<accession>A0A7Y9NMC7</accession>
<dbReference type="EMBL" id="JACCCV010000001">
    <property type="protein sequence ID" value="NYF52030.1"/>
    <property type="molecule type" value="Genomic_DNA"/>
</dbReference>
<protein>
    <submittedName>
        <fullName evidence="2">Uncharacterized protein</fullName>
    </submittedName>
</protein>